<dbReference type="GO" id="GO:0140359">
    <property type="term" value="F:ABC-type transporter activity"/>
    <property type="evidence" value="ECO:0007669"/>
    <property type="project" value="InterPro"/>
</dbReference>
<dbReference type="InterPro" id="IPR004606">
    <property type="entry name" value="Mop_domain"/>
</dbReference>
<keyword evidence="1" id="KW-1003">Cell membrane</keyword>
<keyword evidence="4 10" id="KW-0067">ATP-binding</keyword>
<keyword evidence="2" id="KW-0997">Cell inner membrane</keyword>
<evidence type="ECO:0000256" key="6">
    <source>
        <dbReference type="ARBA" id="ARBA00023136"/>
    </source>
</evidence>
<evidence type="ECO:0000259" key="9">
    <source>
        <dbReference type="PROSITE" id="PS51866"/>
    </source>
</evidence>
<evidence type="ECO:0000256" key="2">
    <source>
        <dbReference type="ARBA" id="ARBA00022519"/>
    </source>
</evidence>
<keyword evidence="5" id="KW-1278">Translocase</keyword>
<dbReference type="NCBIfam" id="TIGR02142">
    <property type="entry name" value="modC_ABC"/>
    <property type="match status" value="1"/>
</dbReference>
<dbReference type="PROSITE" id="PS51866">
    <property type="entry name" value="MOP"/>
    <property type="match status" value="1"/>
</dbReference>
<sequence length="375" mass="39915">MLRLDVVLSRGRFTLAAQLEADAPVTGLFGRSGSGKSTLLAVAAGLARPQRGRVELDGEVLFDSERGICLPAHRRRVGLVFQDSQLFPHYSVRGNLLYGCRRPGGNGVFRFDDIVDLLELAPLLQARPRQLSGGERQRVALGRSLLAAPRLLLLDEPLASLDQGLKAQILPFLKRIKDELGLPMVYVSHSLAEILHLTDRLALVAEGRVVAAGVLQRLVAEGRLAEAKVAVPENILAASVVGHDPEGGCTEMAVGGQVLRVPMQAQRRAGETAYLALAAGDVALARHAVAGTSIQNQIGGRVVGVREFNGAMRIAIDAGAPLLAEVSRHACAELDLREGAQVYCLIKARSFHYLTDGWDGGDGSSGAPSSQENDA</sequence>
<dbReference type="GO" id="GO:0016020">
    <property type="term" value="C:membrane"/>
    <property type="evidence" value="ECO:0007669"/>
    <property type="project" value="InterPro"/>
</dbReference>
<dbReference type="Proteomes" id="UP000824988">
    <property type="component" value="Chromosome"/>
</dbReference>
<dbReference type="InterPro" id="IPR003593">
    <property type="entry name" value="AAA+_ATPase"/>
</dbReference>
<reference evidence="10" key="1">
    <citation type="submission" date="2019-06" db="EMBL/GenBank/DDBJ databases">
        <title>Complete genome sequence of Methylogaea oryzae strain JCM16910.</title>
        <authorList>
            <person name="Asakawa S."/>
        </authorList>
    </citation>
    <scope>NUCLEOTIDE SEQUENCE</scope>
    <source>
        <strain evidence="10">E10</strain>
    </source>
</reference>
<dbReference type="InterPro" id="IPR005116">
    <property type="entry name" value="Transp-assoc_OB_typ1"/>
</dbReference>
<accession>A0A8D4VQI8</accession>
<organism evidence="10 11">
    <name type="scientific">Methylogaea oryzae</name>
    <dbReference type="NCBI Taxonomy" id="1295382"/>
    <lineage>
        <taxon>Bacteria</taxon>
        <taxon>Pseudomonadati</taxon>
        <taxon>Pseudomonadota</taxon>
        <taxon>Gammaproteobacteria</taxon>
        <taxon>Methylococcales</taxon>
        <taxon>Methylococcaceae</taxon>
        <taxon>Methylogaea</taxon>
    </lineage>
</organism>
<evidence type="ECO:0000313" key="11">
    <source>
        <dbReference type="Proteomes" id="UP000824988"/>
    </source>
</evidence>
<dbReference type="EMBL" id="AP019782">
    <property type="protein sequence ID" value="BBL70789.1"/>
    <property type="molecule type" value="Genomic_DNA"/>
</dbReference>
<evidence type="ECO:0000313" key="10">
    <source>
        <dbReference type="EMBL" id="BBL70789.1"/>
    </source>
</evidence>
<dbReference type="PROSITE" id="PS00211">
    <property type="entry name" value="ABC_TRANSPORTER_1"/>
    <property type="match status" value="1"/>
</dbReference>
<dbReference type="InterPro" id="IPR017871">
    <property type="entry name" value="ABC_transporter-like_CS"/>
</dbReference>
<keyword evidence="7" id="KW-0500">Molybdenum</keyword>
<dbReference type="SMART" id="SM00382">
    <property type="entry name" value="AAA"/>
    <property type="match status" value="1"/>
</dbReference>
<evidence type="ECO:0000256" key="7">
    <source>
        <dbReference type="PROSITE-ProRule" id="PRU01213"/>
    </source>
</evidence>
<keyword evidence="11" id="KW-1185">Reference proteome</keyword>
<evidence type="ECO:0000259" key="8">
    <source>
        <dbReference type="PROSITE" id="PS50893"/>
    </source>
</evidence>
<name>A0A8D4VQI8_9GAMM</name>
<dbReference type="PANTHER" id="PTHR43514">
    <property type="entry name" value="ABC TRANSPORTER I FAMILY MEMBER 10"/>
    <property type="match status" value="1"/>
</dbReference>
<dbReference type="InterPro" id="IPR003439">
    <property type="entry name" value="ABC_transporter-like_ATP-bd"/>
</dbReference>
<keyword evidence="3" id="KW-0547">Nucleotide-binding</keyword>
<dbReference type="GO" id="GO:0016887">
    <property type="term" value="F:ATP hydrolysis activity"/>
    <property type="evidence" value="ECO:0007669"/>
    <property type="project" value="InterPro"/>
</dbReference>
<dbReference type="RefSeq" id="WP_221048645.1">
    <property type="nucleotide sequence ID" value="NZ_AP019782.1"/>
</dbReference>
<dbReference type="AlphaFoldDB" id="A0A8D4VQI8"/>
<dbReference type="GO" id="GO:0005524">
    <property type="term" value="F:ATP binding"/>
    <property type="evidence" value="ECO:0007669"/>
    <property type="project" value="UniProtKB-KW"/>
</dbReference>
<protein>
    <submittedName>
        <fullName evidence="10">Molybdenum import ATP-binding protein ModC</fullName>
    </submittedName>
</protein>
<dbReference type="GO" id="GO:0015098">
    <property type="term" value="F:molybdate ion transmembrane transporter activity"/>
    <property type="evidence" value="ECO:0007669"/>
    <property type="project" value="InterPro"/>
</dbReference>
<gene>
    <name evidence="10" type="primary">modC</name>
    <name evidence="10" type="ORF">MoryE10_13950</name>
</gene>
<evidence type="ECO:0000256" key="4">
    <source>
        <dbReference type="ARBA" id="ARBA00022840"/>
    </source>
</evidence>
<keyword evidence="6" id="KW-0472">Membrane</keyword>
<evidence type="ECO:0000256" key="3">
    <source>
        <dbReference type="ARBA" id="ARBA00022741"/>
    </source>
</evidence>
<dbReference type="Pfam" id="PF03459">
    <property type="entry name" value="TOBE"/>
    <property type="match status" value="1"/>
</dbReference>
<proteinExistence type="predicted"/>
<dbReference type="Pfam" id="PF00005">
    <property type="entry name" value="ABC_tran"/>
    <property type="match status" value="1"/>
</dbReference>
<evidence type="ECO:0000256" key="1">
    <source>
        <dbReference type="ARBA" id="ARBA00022475"/>
    </source>
</evidence>
<evidence type="ECO:0000256" key="5">
    <source>
        <dbReference type="ARBA" id="ARBA00022967"/>
    </source>
</evidence>
<dbReference type="PROSITE" id="PS50893">
    <property type="entry name" value="ABC_TRANSPORTER_2"/>
    <property type="match status" value="1"/>
</dbReference>
<dbReference type="KEGG" id="moz:MoryE10_13950"/>
<feature type="domain" description="Mop" evidence="9">
    <location>
        <begin position="291"/>
        <end position="355"/>
    </location>
</feature>
<feature type="domain" description="ABC transporter" evidence="8">
    <location>
        <begin position="1"/>
        <end position="231"/>
    </location>
</feature>
<dbReference type="InterPro" id="IPR050334">
    <property type="entry name" value="Molybdenum_import_ModC"/>
</dbReference>
<dbReference type="InterPro" id="IPR011868">
    <property type="entry name" value="ModC_ABC_ATP-bd"/>
</dbReference>
<dbReference type="PANTHER" id="PTHR43514:SF4">
    <property type="entry name" value="ABC TRANSPORTER I FAMILY MEMBER 10"/>
    <property type="match status" value="1"/>
</dbReference>